<dbReference type="Pfam" id="PF13637">
    <property type="entry name" value="Ank_4"/>
    <property type="match status" value="1"/>
</dbReference>
<dbReference type="PROSITE" id="PS50088">
    <property type="entry name" value="ANK_REPEAT"/>
    <property type="match status" value="6"/>
</dbReference>
<feature type="domain" description="Nephrocystin 3-like N-terminal" evidence="4">
    <location>
        <begin position="310"/>
        <end position="477"/>
    </location>
</feature>
<dbReference type="InterPro" id="IPR002110">
    <property type="entry name" value="Ankyrin_rpt"/>
</dbReference>
<feature type="repeat" description="ANK" evidence="2">
    <location>
        <begin position="969"/>
        <end position="1001"/>
    </location>
</feature>
<dbReference type="PROSITE" id="PS50297">
    <property type="entry name" value="ANK_REP_REGION"/>
    <property type="match status" value="6"/>
</dbReference>
<evidence type="ECO:0000256" key="2">
    <source>
        <dbReference type="PROSITE-ProRule" id="PRU00023"/>
    </source>
</evidence>
<dbReference type="SMART" id="SM00248">
    <property type="entry name" value="ANK"/>
    <property type="match status" value="7"/>
</dbReference>
<keyword evidence="6" id="KW-1185">Reference proteome</keyword>
<accession>A0A0D2FS14</accession>
<dbReference type="InterPro" id="IPR056884">
    <property type="entry name" value="NPHP3-like_N"/>
</dbReference>
<dbReference type="InterPro" id="IPR010730">
    <property type="entry name" value="HET"/>
</dbReference>
<evidence type="ECO:0000313" key="5">
    <source>
        <dbReference type="EMBL" id="KIW62839.1"/>
    </source>
</evidence>
<sequence>MRLVHLDQHGRLSLTRHLTSQIPPYAIISHTWGTAEDEVTFDDMQNSSWIAKAGSAKLKLGALLARKDGLDYFWIDTCCINKGNQTELREAITSMFLWYALAAKCYVSLCDVSSHQRRVTDDDAPQGPNIQQARWFTRGWTLQELLAPKCVEFYSQEGQFLGDKKTLEQRIHDITHISKHALRGLPLSNFSVEERMGWAFGRMTTRVEDQAYCLAGLFDLPMLPIYGEGQNAFRRLRRLIAEAFGVQVDQIPRPCQPSTSDFLGAQTSAARDASLPASSAPVQCTEMLAALGFDQMESRRATIKDADPSTCKWFLTHPAYLDWDTANNLHQHGGFLWLTGNAATGKSTLMKFVVAHAERVQCKDDVIISFFFNAGGDRLERSTEGMYRALLVQILTQAADLHGTVSRFQCQPWTVTVLRDIFVAAIAGLGPRRLKCFVDGLDECEEGEIRDMIVFFEDVGMNAIQCGIRLHVCCTGRPSTTTGIRYGRRLILDMEQGHAEDIANYVKSHMRVGSTGRGKTAEALAAQVQEKAGGVFLWVVWVVSILNDESKRSNVFRVKRTFEQIPSGLSPFLAYKLRKDNETLLHLVLALQWILFAVRPLTTEEFYHATLAGLGRKAALFKWWDPEQSTSDHVVRFVLGACKGLAQLTKSKRPTVQFVHECVRDYLIKDNGFAALWPDIGGDVPSWSHHELKRCCAAYLQTDLSRHTPPNQPLPNAGSEACRRLRTTVTHNFPFLEYATRYVWHHAEEAVSNATPQGDFLRRFDLSTWLRKSNLLQPNDTGRHHPNTSLLYILAENNCPKLIYSLPPHMWTVNVQGERHNHPIFAAFENGHRHAAWALLLRPALHPTDKGRIAPGQRQEMWTIAPIDEEGRTTLHWACRSGWLDMAQLLLDAGASLERTDMYQHTALHWACQSGCLEMVQLLLNKGATVDAADSSDCTALHRGSQRGHKEVVQLLLDKGANVNASTQVGETALHRACQGGHQDVVQLLLDRGANIEATDACRLRPLHLASVQGYTEMAKLLLDRGATVDVADIVGHTPLDWAALRRNTDIVHLLLGRGVNIAVTDPLGFVTTPYYAALLWPQGNGAAASGQMYSPHDF</sequence>
<feature type="repeat" description="ANK" evidence="2">
    <location>
        <begin position="1006"/>
        <end position="1034"/>
    </location>
</feature>
<reference evidence="5 6" key="1">
    <citation type="submission" date="2015-01" db="EMBL/GenBank/DDBJ databases">
        <title>The Genome Sequence of Capronia semiimmersa CBS27337.</title>
        <authorList>
            <consortium name="The Broad Institute Genomics Platform"/>
            <person name="Cuomo C."/>
            <person name="de Hoog S."/>
            <person name="Gorbushina A."/>
            <person name="Stielow B."/>
            <person name="Teixiera M."/>
            <person name="Abouelleil A."/>
            <person name="Chapman S.B."/>
            <person name="Priest M."/>
            <person name="Young S.K."/>
            <person name="Wortman J."/>
            <person name="Nusbaum C."/>
            <person name="Birren B."/>
        </authorList>
    </citation>
    <scope>NUCLEOTIDE SEQUENCE [LARGE SCALE GENOMIC DNA]</scope>
    <source>
        <strain evidence="5 6">CBS 27337</strain>
    </source>
</reference>
<gene>
    <name evidence="5" type="ORF">PV04_10969</name>
</gene>
<name>A0A0D2FS14_9EURO</name>
<dbReference type="HOGENOM" id="CLU_000288_34_14_1"/>
<dbReference type="Pfam" id="PF06985">
    <property type="entry name" value="HET"/>
    <property type="match status" value="1"/>
</dbReference>
<keyword evidence="2" id="KW-0040">ANK repeat</keyword>
<keyword evidence="1" id="KW-0677">Repeat</keyword>
<dbReference type="STRING" id="5601.A0A0D2FS14"/>
<dbReference type="SUPFAM" id="SSF48403">
    <property type="entry name" value="Ankyrin repeat"/>
    <property type="match status" value="1"/>
</dbReference>
<dbReference type="InterPro" id="IPR036770">
    <property type="entry name" value="Ankyrin_rpt-contain_sf"/>
</dbReference>
<feature type="repeat" description="ANK" evidence="2">
    <location>
        <begin position="903"/>
        <end position="935"/>
    </location>
</feature>
<evidence type="ECO:0000256" key="1">
    <source>
        <dbReference type="ARBA" id="ARBA00022737"/>
    </source>
</evidence>
<feature type="repeat" description="ANK" evidence="2">
    <location>
        <begin position="870"/>
        <end position="902"/>
    </location>
</feature>
<dbReference type="Gene3D" id="1.25.40.20">
    <property type="entry name" value="Ankyrin repeat-containing domain"/>
    <property type="match status" value="1"/>
</dbReference>
<proteinExistence type="predicted"/>
<dbReference type="Pfam" id="PF24883">
    <property type="entry name" value="NPHP3_N"/>
    <property type="match status" value="1"/>
</dbReference>
<protein>
    <submittedName>
        <fullName evidence="5">Uncharacterized protein</fullName>
    </submittedName>
</protein>
<feature type="repeat" description="ANK" evidence="2">
    <location>
        <begin position="1035"/>
        <end position="1067"/>
    </location>
</feature>
<dbReference type="PANTHER" id="PTHR10622:SF13">
    <property type="entry name" value="NACHT DOMAIN-CONTAINING PROTEIN"/>
    <property type="match status" value="1"/>
</dbReference>
<dbReference type="InterPro" id="IPR027417">
    <property type="entry name" value="P-loop_NTPase"/>
</dbReference>
<dbReference type="PANTHER" id="PTHR10622">
    <property type="entry name" value="HET DOMAIN-CONTAINING PROTEIN"/>
    <property type="match status" value="1"/>
</dbReference>
<dbReference type="PRINTS" id="PR01415">
    <property type="entry name" value="ANKYRIN"/>
</dbReference>
<evidence type="ECO:0000313" key="6">
    <source>
        <dbReference type="Proteomes" id="UP000054266"/>
    </source>
</evidence>
<dbReference type="Proteomes" id="UP000054266">
    <property type="component" value="Unassembled WGS sequence"/>
</dbReference>
<feature type="domain" description="Heterokaryon incompatibility" evidence="3">
    <location>
        <begin position="25"/>
        <end position="116"/>
    </location>
</feature>
<organism evidence="5 6">
    <name type="scientific">Phialophora macrospora</name>
    <dbReference type="NCBI Taxonomy" id="1851006"/>
    <lineage>
        <taxon>Eukaryota</taxon>
        <taxon>Fungi</taxon>
        <taxon>Dikarya</taxon>
        <taxon>Ascomycota</taxon>
        <taxon>Pezizomycotina</taxon>
        <taxon>Eurotiomycetes</taxon>
        <taxon>Chaetothyriomycetidae</taxon>
        <taxon>Chaetothyriales</taxon>
        <taxon>Herpotrichiellaceae</taxon>
        <taxon>Phialophora</taxon>
    </lineage>
</organism>
<dbReference type="AlphaFoldDB" id="A0A0D2FS14"/>
<evidence type="ECO:0000259" key="3">
    <source>
        <dbReference type="Pfam" id="PF06985"/>
    </source>
</evidence>
<dbReference type="SUPFAM" id="SSF52540">
    <property type="entry name" value="P-loop containing nucleoside triphosphate hydrolases"/>
    <property type="match status" value="1"/>
</dbReference>
<dbReference type="EMBL" id="KN846963">
    <property type="protein sequence ID" value="KIW62839.1"/>
    <property type="molecule type" value="Genomic_DNA"/>
</dbReference>
<feature type="repeat" description="ANK" evidence="2">
    <location>
        <begin position="936"/>
        <end position="968"/>
    </location>
</feature>
<evidence type="ECO:0000259" key="4">
    <source>
        <dbReference type="Pfam" id="PF24883"/>
    </source>
</evidence>
<dbReference type="Pfam" id="PF12796">
    <property type="entry name" value="Ank_2"/>
    <property type="match status" value="2"/>
</dbReference>